<dbReference type="InterPro" id="IPR036423">
    <property type="entry name" value="SOD-like_Cu/Zn_dom_sf"/>
</dbReference>
<dbReference type="RefSeq" id="XP_013435541.1">
    <property type="nucleotide sequence ID" value="XM_013580087.1"/>
</dbReference>
<keyword evidence="2" id="KW-0732">Signal</keyword>
<feature type="signal peptide" evidence="2">
    <location>
        <begin position="1"/>
        <end position="26"/>
    </location>
</feature>
<reference evidence="3" key="2">
    <citation type="submission" date="2013-10" db="EMBL/GenBank/DDBJ databases">
        <authorList>
            <person name="Aslett M."/>
        </authorList>
    </citation>
    <scope>NUCLEOTIDE SEQUENCE [LARGE SCALE GENOMIC DNA]</scope>
    <source>
        <strain evidence="3">Houghton</strain>
    </source>
</reference>
<protein>
    <submittedName>
        <fullName evidence="3">Uncharacterized protein</fullName>
    </submittedName>
</protein>
<dbReference type="GeneID" id="25473325"/>
<proteinExistence type="predicted"/>
<dbReference type="AlphaFoldDB" id="U6MX64"/>
<dbReference type="Proteomes" id="UP000030754">
    <property type="component" value="Unassembled WGS sequence"/>
</dbReference>
<dbReference type="Gene3D" id="2.60.40.200">
    <property type="entry name" value="Superoxide dismutase, copper/zinc binding domain"/>
    <property type="match status" value="1"/>
</dbReference>
<reference evidence="3" key="1">
    <citation type="submission" date="2013-10" db="EMBL/GenBank/DDBJ databases">
        <title>Genomic analysis of the causative agents of coccidiosis in chickens.</title>
        <authorList>
            <person name="Reid A.J."/>
            <person name="Blake D."/>
            <person name="Billington K."/>
            <person name="Browne H."/>
            <person name="Dunn M."/>
            <person name="Hung S."/>
            <person name="Kawahara F."/>
            <person name="Miranda-Saavedra D."/>
            <person name="Mourier T."/>
            <person name="Nagra H."/>
            <person name="Otto T.D."/>
            <person name="Rawlings N."/>
            <person name="Sanchez A."/>
            <person name="Sanders M."/>
            <person name="Subramaniam C."/>
            <person name="Tay Y."/>
            <person name="Dear P."/>
            <person name="Doerig C."/>
            <person name="Gruber A."/>
            <person name="Parkinson J."/>
            <person name="Shirley M."/>
            <person name="Wan K.L."/>
            <person name="Berriman M."/>
            <person name="Tomley F."/>
            <person name="Pain A."/>
        </authorList>
    </citation>
    <scope>NUCLEOTIDE SEQUENCE [LARGE SCALE GENOMIC DNA]</scope>
    <source>
        <strain evidence="3">Houghton</strain>
    </source>
</reference>
<accession>U6MX64</accession>
<feature type="compositionally biased region" description="Basic and acidic residues" evidence="1">
    <location>
        <begin position="400"/>
        <end position="409"/>
    </location>
</feature>
<feature type="chain" id="PRO_5004674072" evidence="2">
    <location>
        <begin position="27"/>
        <end position="409"/>
    </location>
</feature>
<keyword evidence="4" id="KW-1185">Reference proteome</keyword>
<dbReference type="OrthoDB" id="347374at2759"/>
<dbReference type="GO" id="GO:0046872">
    <property type="term" value="F:metal ion binding"/>
    <property type="evidence" value="ECO:0007669"/>
    <property type="project" value="InterPro"/>
</dbReference>
<evidence type="ECO:0000313" key="3">
    <source>
        <dbReference type="EMBL" id="CDJ67074.1"/>
    </source>
</evidence>
<evidence type="ECO:0000256" key="1">
    <source>
        <dbReference type="SAM" id="MobiDB-lite"/>
    </source>
</evidence>
<dbReference type="EMBL" id="HG724033">
    <property type="protein sequence ID" value="CDJ67074.1"/>
    <property type="molecule type" value="Genomic_DNA"/>
</dbReference>
<evidence type="ECO:0000256" key="2">
    <source>
        <dbReference type="SAM" id="SignalP"/>
    </source>
</evidence>
<organism evidence="3 4">
    <name type="scientific">Eimeria necatrix</name>
    <dbReference type="NCBI Taxonomy" id="51315"/>
    <lineage>
        <taxon>Eukaryota</taxon>
        <taxon>Sar</taxon>
        <taxon>Alveolata</taxon>
        <taxon>Apicomplexa</taxon>
        <taxon>Conoidasida</taxon>
        <taxon>Coccidia</taxon>
        <taxon>Eucoccidiorida</taxon>
        <taxon>Eimeriorina</taxon>
        <taxon>Eimeriidae</taxon>
        <taxon>Eimeria</taxon>
    </lineage>
</organism>
<dbReference type="VEuPathDB" id="ToxoDB:ENH_00031600"/>
<sequence>MAAYGGIRFLLARSLILLIFCTLATANEFRRLGAAGSVDANEAQPPTEMKPHIPETSSDAALYSIIAASEDEEQYDTQQNYPPGCFINGQNRCRDAPITGVRDYLRSLAVRLSAVSSVGIDYNDRQLVDALDRLGCMNVAVIDLDEVQVTVGLVRQMMLSRVRIDKQQLQDFSSKCNNQLLPLSFHQHERAVDLMSRGHLNIDKSCEAERTGGHHDPGFACGPTGASACKNLNIPGSSALEGTSHFTGQYNCNPSIYAHRPFACHAGDLSGKLGSGTNVSTDSNRPDLRLIAFDSHADNSCVASEKKQSLVLHCQSTNYRIACAPFQRVETAGRRMVTLLREVIKAAVLAIPHSTEHRSVFASLVLLNELEKRIAILEKAANIRRPHQGGNPFPPADTDASEHLARMVD</sequence>
<gene>
    <name evidence="3" type="ORF">ENH_00031600</name>
</gene>
<dbReference type="GO" id="GO:0006801">
    <property type="term" value="P:superoxide metabolic process"/>
    <property type="evidence" value="ECO:0007669"/>
    <property type="project" value="InterPro"/>
</dbReference>
<feature type="region of interest" description="Disordered" evidence="1">
    <location>
        <begin position="385"/>
        <end position="409"/>
    </location>
</feature>
<name>U6MX64_9EIME</name>
<evidence type="ECO:0000313" key="4">
    <source>
        <dbReference type="Proteomes" id="UP000030754"/>
    </source>
</evidence>